<dbReference type="EMBL" id="JBFDAA010000002">
    <property type="protein sequence ID" value="KAL1139371.1"/>
    <property type="molecule type" value="Genomic_DNA"/>
</dbReference>
<name>A0ABD0YUE0_9HEMI</name>
<comment type="caution">
    <text evidence="2">The sequence shown here is derived from an EMBL/GenBank/DDBJ whole genome shotgun (WGS) entry which is preliminary data.</text>
</comment>
<dbReference type="Proteomes" id="UP001558652">
    <property type="component" value="Unassembled WGS sequence"/>
</dbReference>
<sequence length="176" mass="19441">MAVSRNRFGPTNSEQETTDHGDNELCGGSGDTWPGRGALEKLRGDEIRRDSGHRRREEYLAGSADERTNRARSAKETTIFCYGITGTAQILEYLSRPYLVFLLQWVDHAPAKLCTEDETGISFETSTYSHATLDSNALDVNAHSTQVRGGTESNHQTNVTSSDMNYDRDSSADDGD</sequence>
<protein>
    <submittedName>
        <fullName evidence="2">Uncharacterized protein</fullName>
    </submittedName>
</protein>
<feature type="compositionally biased region" description="Basic and acidic residues" evidence="1">
    <location>
        <begin position="38"/>
        <end position="54"/>
    </location>
</feature>
<feature type="region of interest" description="Disordered" evidence="1">
    <location>
        <begin position="1"/>
        <end position="54"/>
    </location>
</feature>
<keyword evidence="3" id="KW-1185">Reference proteome</keyword>
<proteinExistence type="predicted"/>
<evidence type="ECO:0000313" key="2">
    <source>
        <dbReference type="EMBL" id="KAL1139371.1"/>
    </source>
</evidence>
<feature type="compositionally biased region" description="Polar residues" evidence="1">
    <location>
        <begin position="145"/>
        <end position="164"/>
    </location>
</feature>
<reference evidence="2 3" key="1">
    <citation type="submission" date="2024-07" db="EMBL/GenBank/DDBJ databases">
        <title>Chromosome-level genome assembly of the water stick insect Ranatra chinensis (Heteroptera: Nepidae).</title>
        <authorList>
            <person name="Liu X."/>
        </authorList>
    </citation>
    <scope>NUCLEOTIDE SEQUENCE [LARGE SCALE GENOMIC DNA]</scope>
    <source>
        <strain evidence="2">Cailab_2021Rc</strain>
        <tissue evidence="2">Muscle</tissue>
    </source>
</reference>
<gene>
    <name evidence="2" type="ORF">AAG570_006355</name>
</gene>
<evidence type="ECO:0000256" key="1">
    <source>
        <dbReference type="SAM" id="MobiDB-lite"/>
    </source>
</evidence>
<dbReference type="AlphaFoldDB" id="A0ABD0YUE0"/>
<organism evidence="2 3">
    <name type="scientific">Ranatra chinensis</name>
    <dbReference type="NCBI Taxonomy" id="642074"/>
    <lineage>
        <taxon>Eukaryota</taxon>
        <taxon>Metazoa</taxon>
        <taxon>Ecdysozoa</taxon>
        <taxon>Arthropoda</taxon>
        <taxon>Hexapoda</taxon>
        <taxon>Insecta</taxon>
        <taxon>Pterygota</taxon>
        <taxon>Neoptera</taxon>
        <taxon>Paraneoptera</taxon>
        <taxon>Hemiptera</taxon>
        <taxon>Heteroptera</taxon>
        <taxon>Panheteroptera</taxon>
        <taxon>Nepomorpha</taxon>
        <taxon>Nepidae</taxon>
        <taxon>Ranatrinae</taxon>
        <taxon>Ranatra</taxon>
    </lineage>
</organism>
<feature type="region of interest" description="Disordered" evidence="1">
    <location>
        <begin position="145"/>
        <end position="176"/>
    </location>
</feature>
<evidence type="ECO:0000313" key="3">
    <source>
        <dbReference type="Proteomes" id="UP001558652"/>
    </source>
</evidence>
<accession>A0ABD0YUE0</accession>
<feature type="compositionally biased region" description="Basic and acidic residues" evidence="1">
    <location>
        <begin position="165"/>
        <end position="176"/>
    </location>
</feature>